<dbReference type="PANTHER" id="PTHR47425">
    <property type="entry name" value="FARB-RELATED"/>
    <property type="match status" value="1"/>
</dbReference>
<dbReference type="GO" id="GO:0006351">
    <property type="term" value="P:DNA-templated transcription"/>
    <property type="evidence" value="ECO:0007669"/>
    <property type="project" value="InterPro"/>
</dbReference>
<dbReference type="STRING" id="1182545.A0A072PKB4"/>
<dbReference type="GO" id="GO:0008270">
    <property type="term" value="F:zinc ion binding"/>
    <property type="evidence" value="ECO:0007669"/>
    <property type="project" value="InterPro"/>
</dbReference>
<evidence type="ECO:0000256" key="1">
    <source>
        <dbReference type="ARBA" id="ARBA00023242"/>
    </source>
</evidence>
<name>A0A072PKB4_9EURO</name>
<feature type="region of interest" description="Disordered" evidence="2">
    <location>
        <begin position="20"/>
        <end position="40"/>
    </location>
</feature>
<dbReference type="HOGENOM" id="CLU_471743_0_0_1"/>
<evidence type="ECO:0000313" key="4">
    <source>
        <dbReference type="EMBL" id="KEF55970.1"/>
    </source>
</evidence>
<protein>
    <recommendedName>
        <fullName evidence="3">Xylanolytic transcriptional activator regulatory domain-containing protein</fullName>
    </recommendedName>
</protein>
<comment type="caution">
    <text evidence="4">The sequence shown here is derived from an EMBL/GenBank/DDBJ whole genome shotgun (WGS) entry which is preliminary data.</text>
</comment>
<dbReference type="OrthoDB" id="4161332at2759"/>
<dbReference type="GeneID" id="25282464"/>
<dbReference type="GO" id="GO:0003677">
    <property type="term" value="F:DNA binding"/>
    <property type="evidence" value="ECO:0007669"/>
    <property type="project" value="InterPro"/>
</dbReference>
<dbReference type="AlphaFoldDB" id="A0A072PKB4"/>
<feature type="compositionally biased region" description="Polar residues" evidence="2">
    <location>
        <begin position="24"/>
        <end position="40"/>
    </location>
</feature>
<sequence>MLHCRKPVQEKEALKLRHELPRSINPQNTEPIDFPSTPTSLEPYDSEDLHEIPRYLSSETLKRKLVDEYVAYVHPICPVVDATTVQKEPIGFFIQQGKDRLSPLVFLSILYSAVPHISIDFLRAEGYESREELGEAIRADFKLAQDCGVKHDWKALVHAFLLMGSWHSPGTRSESWEWCGAAANLLDKHCDLEEREKPGSDQTQFRRLWWSCFVRDQLISLASQRGPSMKIHPKIAMILEKDLKTSDLEDPSNEACWTEYAKACGTRNGTQKLATCFVEFAKLSVILNRYNRAQTTQSCRYTIGSQPVDPDKISSERETTLTQLLSWYCRLHDDARYSRVSRSQLSGGPGRQDRVLQFHQTLLLIPYYLTLVRADDHSKGQLSDTPRSPAVSNRLDYARREVGKLVQDLIHNGDLRHVPTDLIESLLPFATTILLDSSHTTGMIHDPMQNRVQGFKQGMEVMRVMMAQKRLWAGSQDDHRIALLEAICRLSVELGGRPEDSRTETQSLVERSPGKNGLAATLAISALENDKEHLPFWPSSSWGDMLVSTTLTNIGLNSQHCERALSSEQPQGSHRDRA</sequence>
<keyword evidence="1" id="KW-0539">Nucleus</keyword>
<accession>A0A072PKB4</accession>
<organism evidence="4 5">
    <name type="scientific">Exophiala aquamarina CBS 119918</name>
    <dbReference type="NCBI Taxonomy" id="1182545"/>
    <lineage>
        <taxon>Eukaryota</taxon>
        <taxon>Fungi</taxon>
        <taxon>Dikarya</taxon>
        <taxon>Ascomycota</taxon>
        <taxon>Pezizomycotina</taxon>
        <taxon>Eurotiomycetes</taxon>
        <taxon>Chaetothyriomycetidae</taxon>
        <taxon>Chaetothyriales</taxon>
        <taxon>Herpotrichiellaceae</taxon>
        <taxon>Exophiala</taxon>
    </lineage>
</organism>
<evidence type="ECO:0000259" key="3">
    <source>
        <dbReference type="Pfam" id="PF04082"/>
    </source>
</evidence>
<dbReference type="Proteomes" id="UP000027920">
    <property type="component" value="Unassembled WGS sequence"/>
</dbReference>
<evidence type="ECO:0000256" key="2">
    <source>
        <dbReference type="SAM" id="MobiDB-lite"/>
    </source>
</evidence>
<dbReference type="InterPro" id="IPR007219">
    <property type="entry name" value="XnlR_reg_dom"/>
</dbReference>
<keyword evidence="5" id="KW-1185">Reference proteome</keyword>
<reference evidence="4 5" key="1">
    <citation type="submission" date="2013-03" db="EMBL/GenBank/DDBJ databases">
        <title>The Genome Sequence of Exophiala aquamarina CBS 119918.</title>
        <authorList>
            <consortium name="The Broad Institute Genomics Platform"/>
            <person name="Cuomo C."/>
            <person name="de Hoog S."/>
            <person name="Gorbushina A."/>
            <person name="Walker B."/>
            <person name="Young S.K."/>
            <person name="Zeng Q."/>
            <person name="Gargeya S."/>
            <person name="Fitzgerald M."/>
            <person name="Haas B."/>
            <person name="Abouelleil A."/>
            <person name="Allen A.W."/>
            <person name="Alvarado L."/>
            <person name="Arachchi H.M."/>
            <person name="Berlin A.M."/>
            <person name="Chapman S.B."/>
            <person name="Gainer-Dewar J."/>
            <person name="Goldberg J."/>
            <person name="Griggs A."/>
            <person name="Gujja S."/>
            <person name="Hansen M."/>
            <person name="Howarth C."/>
            <person name="Imamovic A."/>
            <person name="Ireland A."/>
            <person name="Larimer J."/>
            <person name="McCowan C."/>
            <person name="Murphy C."/>
            <person name="Pearson M."/>
            <person name="Poon T.W."/>
            <person name="Priest M."/>
            <person name="Roberts A."/>
            <person name="Saif S."/>
            <person name="Shea T."/>
            <person name="Sisk P."/>
            <person name="Sykes S."/>
            <person name="Wortman J."/>
            <person name="Nusbaum C."/>
            <person name="Birren B."/>
        </authorList>
    </citation>
    <scope>NUCLEOTIDE SEQUENCE [LARGE SCALE GENOMIC DNA]</scope>
    <source>
        <strain evidence="4 5">CBS 119918</strain>
    </source>
</reference>
<dbReference type="VEuPathDB" id="FungiDB:A1O9_07550"/>
<dbReference type="Pfam" id="PF04082">
    <property type="entry name" value="Fungal_trans"/>
    <property type="match status" value="1"/>
</dbReference>
<feature type="domain" description="Xylanolytic transcriptional activator regulatory" evidence="3">
    <location>
        <begin position="67"/>
        <end position="232"/>
    </location>
</feature>
<dbReference type="InterPro" id="IPR052761">
    <property type="entry name" value="Fungal_Detox/Toxin_TFs"/>
</dbReference>
<proteinExistence type="predicted"/>
<dbReference type="RefSeq" id="XP_013258560.1">
    <property type="nucleotide sequence ID" value="XM_013403106.1"/>
</dbReference>
<dbReference type="PANTHER" id="PTHR47425:SF3">
    <property type="entry name" value="ZN(II)2CYS6 TRANSCRIPTION FACTOR (EUROFUNG)"/>
    <property type="match status" value="1"/>
</dbReference>
<evidence type="ECO:0000313" key="5">
    <source>
        <dbReference type="Proteomes" id="UP000027920"/>
    </source>
</evidence>
<dbReference type="EMBL" id="AMGV01000006">
    <property type="protein sequence ID" value="KEF55970.1"/>
    <property type="molecule type" value="Genomic_DNA"/>
</dbReference>
<gene>
    <name evidence="4" type="ORF">A1O9_07550</name>
</gene>
<dbReference type="CDD" id="cd12148">
    <property type="entry name" value="fungal_TF_MHR"/>
    <property type="match status" value="1"/>
</dbReference>